<dbReference type="InterPro" id="IPR050490">
    <property type="entry name" value="Bact_solute-bd_prot1"/>
</dbReference>
<dbReference type="PROSITE" id="PS51257">
    <property type="entry name" value="PROKAR_LIPOPROTEIN"/>
    <property type="match status" value="1"/>
</dbReference>
<dbReference type="RefSeq" id="WP_044646965.1">
    <property type="nucleotide sequence ID" value="NZ_JTHP01000030.1"/>
</dbReference>
<organism evidence="2 3">
    <name type="scientific">Paenibacillus terrae</name>
    <dbReference type="NCBI Taxonomy" id="159743"/>
    <lineage>
        <taxon>Bacteria</taxon>
        <taxon>Bacillati</taxon>
        <taxon>Bacillota</taxon>
        <taxon>Bacilli</taxon>
        <taxon>Bacillales</taxon>
        <taxon>Paenibacillaceae</taxon>
        <taxon>Paenibacillus</taxon>
    </lineage>
</organism>
<dbReference type="EMBL" id="JTHP01000030">
    <property type="protein sequence ID" value="KJD44742.1"/>
    <property type="molecule type" value="Genomic_DNA"/>
</dbReference>
<accession>A0A0D7X404</accession>
<name>A0A0D7X404_9BACL</name>
<sequence>MFKIRSVRQGSILLLALLLLVTTGCANGTGGTAEKENPDDTSPVTLTFFGGDASSNWNNMKDAIGQEIIKKTGVTLNGEHAVNGRSEEKFALMAASGEYPDLVYPKNDVGKLVDAGALIDLTDLIDKYGPNIKKVYGDYFNRIKYSHDDPAIYTIPTNLGVDHIAFDAQAGFEIQHQALEKLGYPKIRTVQDFEKALKDYVALYPTTNGQPTIPLSLDAEDWKIQITVTNPAVTATGGPDDGEYYIDPKTRKAILHYKRPEEREYFRWLNHMYNEGLLDKDTFVQKSDQYKSKIAAGRVIGLIDQEWNYQDAENALKASGKDEFTYAHFPVTLSEKYEDHSLQPLGFDAAYGIGITTSCKNPVRAIKFLDFLASDEGQILRNWGIEGQHYNVENGKRVIPPDVQQRKNTDNSAFTRESGIGLYWIWGPHYGDGIKDPSGNYYTTNYPEMITENYSRAEKKSLQAYNARTWKDLFPNEKDFPVKEWGAAYNMPVPTNTNYNVIYQKSQDIVRKRIPEAVLAKPDQFDAVYDRMLQELDQAGVPKAEEIYTGLIQNRLKLWNAEK</sequence>
<feature type="chain" id="PRO_5038893508" evidence="1">
    <location>
        <begin position="27"/>
        <end position="563"/>
    </location>
</feature>
<reference evidence="2 3" key="1">
    <citation type="submission" date="2014-11" db="EMBL/GenBank/DDBJ databases">
        <title>Draft Genome Sequences of Paenibacillus polymyxa NRRL B-30509 and Paenibacillus terrae NRRL B-30644, Strains from a Poultry Environment that Produce Tridecaptin A and Paenicidins.</title>
        <authorList>
            <person name="van Belkum M.J."/>
            <person name="Lohans C.T."/>
            <person name="Vederas J.C."/>
        </authorList>
    </citation>
    <scope>NUCLEOTIDE SEQUENCE [LARGE SCALE GENOMIC DNA]</scope>
    <source>
        <strain evidence="2 3">NRRL B-30644</strain>
    </source>
</reference>
<keyword evidence="1" id="KW-0732">Signal</keyword>
<evidence type="ECO:0000256" key="1">
    <source>
        <dbReference type="SAM" id="SignalP"/>
    </source>
</evidence>
<dbReference type="SUPFAM" id="SSF53850">
    <property type="entry name" value="Periplasmic binding protein-like II"/>
    <property type="match status" value="1"/>
</dbReference>
<dbReference type="PANTHER" id="PTHR43649">
    <property type="entry name" value="ARABINOSE-BINDING PROTEIN-RELATED"/>
    <property type="match status" value="1"/>
</dbReference>
<gene>
    <name evidence="2" type="ORF">QD47_15345</name>
</gene>
<dbReference type="Gene3D" id="3.40.190.10">
    <property type="entry name" value="Periplasmic binding protein-like II"/>
    <property type="match status" value="2"/>
</dbReference>
<dbReference type="OrthoDB" id="54751at2"/>
<dbReference type="Pfam" id="PF13416">
    <property type="entry name" value="SBP_bac_8"/>
    <property type="match status" value="1"/>
</dbReference>
<feature type="signal peptide" evidence="1">
    <location>
        <begin position="1"/>
        <end position="26"/>
    </location>
</feature>
<dbReference type="Proteomes" id="UP000032534">
    <property type="component" value="Unassembled WGS sequence"/>
</dbReference>
<dbReference type="InterPro" id="IPR006059">
    <property type="entry name" value="SBP"/>
</dbReference>
<proteinExistence type="predicted"/>
<evidence type="ECO:0000313" key="3">
    <source>
        <dbReference type="Proteomes" id="UP000032534"/>
    </source>
</evidence>
<comment type="caution">
    <text evidence="2">The sequence shown here is derived from an EMBL/GenBank/DDBJ whole genome shotgun (WGS) entry which is preliminary data.</text>
</comment>
<protein>
    <submittedName>
        <fullName evidence="2">ABC transporter substrate-binding protein</fullName>
    </submittedName>
</protein>
<dbReference type="CDD" id="cd13582">
    <property type="entry name" value="PBP2_AlgQ_like_3"/>
    <property type="match status" value="1"/>
</dbReference>
<dbReference type="PATRIC" id="fig|159743.3.peg.3413"/>
<evidence type="ECO:0000313" key="2">
    <source>
        <dbReference type="EMBL" id="KJD44742.1"/>
    </source>
</evidence>
<keyword evidence="3" id="KW-1185">Reference proteome</keyword>
<dbReference type="AlphaFoldDB" id="A0A0D7X404"/>
<dbReference type="PANTHER" id="PTHR43649:SF12">
    <property type="entry name" value="DIACETYLCHITOBIOSE BINDING PROTEIN DASA"/>
    <property type="match status" value="1"/>
</dbReference>